<protein>
    <recommendedName>
        <fullName evidence="2">Heterokaryon incompatibility domain-containing protein</fullName>
    </recommendedName>
</protein>
<dbReference type="Pfam" id="PF06985">
    <property type="entry name" value="HET"/>
    <property type="match status" value="1"/>
</dbReference>
<evidence type="ECO:0000313" key="3">
    <source>
        <dbReference type="EMBL" id="KAF2255460.1"/>
    </source>
</evidence>
<gene>
    <name evidence="3" type="ORF">BU26DRAFT_416604</name>
</gene>
<dbReference type="GeneID" id="54576498"/>
<sequence length="845" mass="95717">MKRSGKHGAINGAPDSIRIHVEHEQGLKSKAKTSHIKASYTDVPALGDPGVPAEYEALSWNWGTTPWDAQVKIDKDGVRYYFNVPKSIIGAFKALRNKKTERVLWVDAISIDQSDPLEKSQQVPMMSEIYGGAKSVCVWLGEGDEDSKMAFDFIRNEIIQLEDFDKLCESPGSAPKWNAMFNLMKRPWFSRRWYPIPWIVQEIALAREARLYCGRKNIPWQDFADAVQLFVSVESATHRLSEVMKIHDSFYHVPRWFEYVSKLGASLLVDATGTLFRYSKIEWPETKHIPGAHTRASLAIPGATPSKSPAYPRGLSGRSNRQALLSLEHLVSTLSIFQATNPRDIIYALLAVAKDTNPVPCKKPPYLTDALKSITVGMKLQARPYIVDYTKRYVDICADYVQFAINQQADRTRALDIICRPWAPEPERAEKNRNRSDANAPLSPFVGEDSDDNDQERMPSWIPQLTRASHNMIRHADSVEKMGRINADPLVGLPELNQRNYNAAGDKSADLARIRIKKRRRYHSIEILGFVLDRVEAVDKQSQNGNIPLSWFEMADINARPFNQQYEDQQMKDSWEEFWRTLVADRGQNGRNPPAYYARAFGMSLQKGLLATGSLNTTDMIDHGRCSVVSEFFRRVQAVIWNRCLVRTEAGRLGIVNEGVEKGDLVCIMDGCSVPVILRPMKKERSDIEEDMRAEKEELEQWSRVAQRRHRMSKQPRTALSEIKEREQKRLAAEKSAQQSGRTTPQIKQRPESGPDAITPEDTVPGVQQSLTDIKTDGRPSQEGLGAPRVTRSRSISTKRSRKEIDTLFTGGQAQPRDIIDGVMGYEPEENQHQKQPSGATYLLL</sequence>
<feature type="region of interest" description="Disordered" evidence="1">
    <location>
        <begin position="705"/>
        <end position="845"/>
    </location>
</feature>
<feature type="compositionally biased region" description="Polar residues" evidence="1">
    <location>
        <begin position="736"/>
        <end position="747"/>
    </location>
</feature>
<reference evidence="3" key="1">
    <citation type="journal article" date="2020" name="Stud. Mycol.">
        <title>101 Dothideomycetes genomes: a test case for predicting lifestyles and emergence of pathogens.</title>
        <authorList>
            <person name="Haridas S."/>
            <person name="Albert R."/>
            <person name="Binder M."/>
            <person name="Bloem J."/>
            <person name="Labutti K."/>
            <person name="Salamov A."/>
            <person name="Andreopoulos B."/>
            <person name="Baker S."/>
            <person name="Barry K."/>
            <person name="Bills G."/>
            <person name="Bluhm B."/>
            <person name="Cannon C."/>
            <person name="Castanera R."/>
            <person name="Culley D."/>
            <person name="Daum C."/>
            <person name="Ezra D."/>
            <person name="Gonzalez J."/>
            <person name="Henrissat B."/>
            <person name="Kuo A."/>
            <person name="Liang C."/>
            <person name="Lipzen A."/>
            <person name="Lutzoni F."/>
            <person name="Magnuson J."/>
            <person name="Mondo S."/>
            <person name="Nolan M."/>
            <person name="Ohm R."/>
            <person name="Pangilinan J."/>
            <person name="Park H.-J."/>
            <person name="Ramirez L."/>
            <person name="Alfaro M."/>
            <person name="Sun H."/>
            <person name="Tritt A."/>
            <person name="Yoshinaga Y."/>
            <person name="Zwiers L.-H."/>
            <person name="Turgeon B."/>
            <person name="Goodwin S."/>
            <person name="Spatafora J."/>
            <person name="Crous P."/>
            <person name="Grigoriev I."/>
        </authorList>
    </citation>
    <scope>NUCLEOTIDE SEQUENCE</scope>
    <source>
        <strain evidence="3">CBS 122368</strain>
    </source>
</reference>
<feature type="compositionally biased region" description="Basic and acidic residues" evidence="1">
    <location>
        <begin position="722"/>
        <end position="733"/>
    </location>
</feature>
<feature type="domain" description="Heterokaryon incompatibility" evidence="2">
    <location>
        <begin position="55"/>
        <end position="193"/>
    </location>
</feature>
<dbReference type="RefSeq" id="XP_033690464.1">
    <property type="nucleotide sequence ID" value="XM_033823168.1"/>
</dbReference>
<name>A0A6A6J0S2_9PLEO</name>
<evidence type="ECO:0000313" key="4">
    <source>
        <dbReference type="Proteomes" id="UP000800094"/>
    </source>
</evidence>
<keyword evidence="4" id="KW-1185">Reference proteome</keyword>
<dbReference type="EMBL" id="ML987190">
    <property type="protein sequence ID" value="KAF2255460.1"/>
    <property type="molecule type" value="Genomic_DNA"/>
</dbReference>
<dbReference type="InterPro" id="IPR010730">
    <property type="entry name" value="HET"/>
</dbReference>
<accession>A0A6A6J0S2</accession>
<dbReference type="PANTHER" id="PTHR24148:SF64">
    <property type="entry name" value="HETEROKARYON INCOMPATIBILITY DOMAIN-CONTAINING PROTEIN"/>
    <property type="match status" value="1"/>
</dbReference>
<evidence type="ECO:0000259" key="2">
    <source>
        <dbReference type="Pfam" id="PF06985"/>
    </source>
</evidence>
<evidence type="ECO:0000256" key="1">
    <source>
        <dbReference type="SAM" id="MobiDB-lite"/>
    </source>
</evidence>
<feature type="region of interest" description="Disordered" evidence="1">
    <location>
        <begin position="428"/>
        <end position="456"/>
    </location>
</feature>
<dbReference type="PANTHER" id="PTHR24148">
    <property type="entry name" value="ANKYRIN REPEAT DOMAIN-CONTAINING PROTEIN 39 HOMOLOG-RELATED"/>
    <property type="match status" value="1"/>
</dbReference>
<proteinExistence type="predicted"/>
<dbReference type="Proteomes" id="UP000800094">
    <property type="component" value="Unassembled WGS sequence"/>
</dbReference>
<organism evidence="3 4">
    <name type="scientific">Trematosphaeria pertusa</name>
    <dbReference type="NCBI Taxonomy" id="390896"/>
    <lineage>
        <taxon>Eukaryota</taxon>
        <taxon>Fungi</taxon>
        <taxon>Dikarya</taxon>
        <taxon>Ascomycota</taxon>
        <taxon>Pezizomycotina</taxon>
        <taxon>Dothideomycetes</taxon>
        <taxon>Pleosporomycetidae</taxon>
        <taxon>Pleosporales</taxon>
        <taxon>Massarineae</taxon>
        <taxon>Trematosphaeriaceae</taxon>
        <taxon>Trematosphaeria</taxon>
    </lineage>
</organism>
<dbReference type="AlphaFoldDB" id="A0A6A6J0S2"/>
<dbReference type="OrthoDB" id="3477286at2759"/>
<dbReference type="InterPro" id="IPR052895">
    <property type="entry name" value="HetReg/Transcr_Mod"/>
</dbReference>